<organism evidence="12 13">
    <name type="scientific">Kangiella geojedonensis</name>
    <dbReference type="NCBI Taxonomy" id="914150"/>
    <lineage>
        <taxon>Bacteria</taxon>
        <taxon>Pseudomonadati</taxon>
        <taxon>Pseudomonadota</taxon>
        <taxon>Gammaproteobacteria</taxon>
        <taxon>Kangiellales</taxon>
        <taxon>Kangiellaceae</taxon>
        <taxon>Kangiella</taxon>
    </lineage>
</organism>
<dbReference type="Gene3D" id="4.10.520.10">
    <property type="entry name" value="IHF-like DNA-binding proteins"/>
    <property type="match status" value="1"/>
</dbReference>
<dbReference type="Proteomes" id="UP000034071">
    <property type="component" value="Chromosome"/>
</dbReference>
<evidence type="ECO:0000256" key="3">
    <source>
        <dbReference type="ARBA" id="ARBA00011738"/>
    </source>
</evidence>
<dbReference type="GO" id="GO:0005829">
    <property type="term" value="C:cytosol"/>
    <property type="evidence" value="ECO:0007669"/>
    <property type="project" value="TreeGrafter"/>
</dbReference>
<dbReference type="InterPro" id="IPR000119">
    <property type="entry name" value="Hist_DNA-bd"/>
</dbReference>
<keyword evidence="13" id="KW-1185">Reference proteome</keyword>
<comment type="subunit">
    <text evidence="3">Homodimer.</text>
</comment>
<dbReference type="InterPro" id="IPR010992">
    <property type="entry name" value="IHF-like_DNA-bd_dom_sf"/>
</dbReference>
<dbReference type="Pfam" id="PF00216">
    <property type="entry name" value="Bac_DNA_binding"/>
    <property type="match status" value="1"/>
</dbReference>
<evidence type="ECO:0000256" key="2">
    <source>
        <dbReference type="ARBA" id="ARBA00010529"/>
    </source>
</evidence>
<dbReference type="EMBL" id="CP010975">
    <property type="protein sequence ID" value="AKE52666.1"/>
    <property type="molecule type" value="Genomic_DNA"/>
</dbReference>
<dbReference type="OrthoDB" id="331625at2"/>
<evidence type="ECO:0000256" key="7">
    <source>
        <dbReference type="ARBA" id="ARBA00023125"/>
    </source>
</evidence>
<dbReference type="STRING" id="914150.TQ33_1725"/>
<dbReference type="KEGG" id="kge:TQ33_1725"/>
<dbReference type="GO" id="GO:0006260">
    <property type="term" value="P:DNA replication"/>
    <property type="evidence" value="ECO:0007669"/>
    <property type="project" value="UniProtKB-KW"/>
</dbReference>
<dbReference type="CDD" id="cd13834">
    <property type="entry name" value="HU_like"/>
    <property type="match status" value="1"/>
</dbReference>
<evidence type="ECO:0000256" key="9">
    <source>
        <dbReference type="ARBA" id="ARBA00033227"/>
    </source>
</evidence>
<comment type="similarity">
    <text evidence="2 11">Belongs to the bacterial histone-like protein family.</text>
</comment>
<evidence type="ECO:0000256" key="4">
    <source>
        <dbReference type="ARBA" id="ARBA00016145"/>
    </source>
</evidence>
<gene>
    <name evidence="12" type="ORF">TQ33_1725</name>
</gene>
<dbReference type="GO" id="GO:0003677">
    <property type="term" value="F:DNA binding"/>
    <property type="evidence" value="ECO:0007669"/>
    <property type="project" value="UniProtKB-KW"/>
</dbReference>
<evidence type="ECO:0000256" key="5">
    <source>
        <dbReference type="ARBA" id="ARBA00022705"/>
    </source>
</evidence>
<dbReference type="RefSeq" id="WP_046561710.1">
    <property type="nucleotide sequence ID" value="NZ_CP010975.1"/>
</dbReference>
<evidence type="ECO:0000256" key="6">
    <source>
        <dbReference type="ARBA" id="ARBA00022921"/>
    </source>
</evidence>
<dbReference type="PANTHER" id="PTHR33175">
    <property type="entry name" value="DNA-BINDING PROTEIN HU"/>
    <property type="match status" value="1"/>
</dbReference>
<evidence type="ECO:0000256" key="1">
    <source>
        <dbReference type="ARBA" id="ARBA00004328"/>
    </source>
</evidence>
<dbReference type="SMART" id="SM00411">
    <property type="entry name" value="BHL"/>
    <property type="match status" value="1"/>
</dbReference>
<keyword evidence="6" id="KW-0426">Late protein</keyword>
<dbReference type="HOGENOM" id="CLU_105066_0_2_6"/>
<keyword evidence="7 12" id="KW-0238">DNA-binding</keyword>
<accession>A0A0F6RD73</accession>
<comment type="subcellular location">
    <subcellularLocation>
        <location evidence="1">Virion</location>
    </subcellularLocation>
</comment>
<evidence type="ECO:0000256" key="8">
    <source>
        <dbReference type="ARBA" id="ARBA00033120"/>
    </source>
</evidence>
<proteinExistence type="inferred from homology"/>
<reference evidence="12 13" key="1">
    <citation type="submission" date="2015-02" db="EMBL/GenBank/DDBJ databases">
        <title>Complete genome sequence of Kangiella geojedonensis strain YCS-5T.</title>
        <authorList>
            <person name="Kim K.M."/>
        </authorList>
    </citation>
    <scope>NUCLEOTIDE SEQUENCE [LARGE SCALE GENOMIC DNA]</scope>
    <source>
        <strain evidence="12 13">YCS-5</strain>
    </source>
</reference>
<protein>
    <recommendedName>
        <fullName evidence="4">Viral histone-like protein</fullName>
    </recommendedName>
    <alternativeName>
        <fullName evidence="9">DNA-binding protein pA104R</fullName>
    </alternativeName>
    <alternativeName>
        <fullName evidence="8">pA104R</fullName>
    </alternativeName>
</protein>
<dbReference type="SUPFAM" id="SSF47729">
    <property type="entry name" value="IHF-like DNA-binding proteins"/>
    <property type="match status" value="1"/>
</dbReference>
<keyword evidence="5" id="KW-0235">DNA replication</keyword>
<evidence type="ECO:0000313" key="12">
    <source>
        <dbReference type="EMBL" id="AKE52666.1"/>
    </source>
</evidence>
<evidence type="ECO:0000256" key="11">
    <source>
        <dbReference type="RuleBase" id="RU003939"/>
    </source>
</evidence>
<dbReference type="GO" id="GO:0030527">
    <property type="term" value="F:structural constituent of chromatin"/>
    <property type="evidence" value="ECO:0007669"/>
    <property type="project" value="InterPro"/>
</dbReference>
<evidence type="ECO:0000256" key="10">
    <source>
        <dbReference type="ARBA" id="ARBA00046140"/>
    </source>
</evidence>
<name>A0A0F6RD73_9GAMM</name>
<comment type="function">
    <text evidence="10">DNA-binding protein that plays a critical role in nucleoid compaction, genome replication and DNA replication and transcription. Binds to both ssDNA and dsDNA with a binding site covering about 15 nucleotides. Displays DNA-supercoiling activity only when associated with the viral DNA topoisomerase 2.</text>
</comment>
<evidence type="ECO:0000313" key="13">
    <source>
        <dbReference type="Proteomes" id="UP000034071"/>
    </source>
</evidence>
<dbReference type="PANTHER" id="PTHR33175:SF13">
    <property type="entry name" value="HISTONE-LIKE PROTEIN"/>
    <property type="match status" value="1"/>
</dbReference>
<sequence>MADNKTRKITAVKEKFTKTQILNEIAAQTGLTKKDVGAVIDELGIVIERHIKKRSVGEFTLPGLLKISTVKKPAVKARKGINPFTGEETTFKAKPASTAVKVRPLKKLKDMAK</sequence>
<dbReference type="AlphaFoldDB" id="A0A0F6RD73"/>